<feature type="domain" description="SnoaL-like" evidence="2">
    <location>
        <begin position="37"/>
        <end position="139"/>
    </location>
</feature>
<keyword evidence="1" id="KW-0732">Signal</keyword>
<dbReference type="EMBL" id="BAABJZ010000063">
    <property type="protein sequence ID" value="GAA4886231.1"/>
    <property type="molecule type" value="Genomic_DNA"/>
</dbReference>
<dbReference type="SUPFAM" id="SSF54427">
    <property type="entry name" value="NTF2-like"/>
    <property type="match status" value="1"/>
</dbReference>
<name>A0ABP9ESJ7_9GAMM</name>
<evidence type="ECO:0000259" key="2">
    <source>
        <dbReference type="Pfam" id="PF12680"/>
    </source>
</evidence>
<evidence type="ECO:0000313" key="4">
    <source>
        <dbReference type="Proteomes" id="UP001499988"/>
    </source>
</evidence>
<dbReference type="InterPro" id="IPR037401">
    <property type="entry name" value="SnoaL-like"/>
</dbReference>
<protein>
    <submittedName>
        <fullName evidence="3">Nuclear transport factor 2 family protein</fullName>
    </submittedName>
</protein>
<reference evidence="4" key="1">
    <citation type="journal article" date="2019" name="Int. J. Syst. Evol. Microbiol.">
        <title>The Global Catalogue of Microorganisms (GCM) 10K type strain sequencing project: providing services to taxonomists for standard genome sequencing and annotation.</title>
        <authorList>
            <consortium name="The Broad Institute Genomics Platform"/>
            <consortium name="The Broad Institute Genome Sequencing Center for Infectious Disease"/>
            <person name="Wu L."/>
            <person name="Ma J."/>
        </authorList>
    </citation>
    <scope>NUCLEOTIDE SEQUENCE [LARGE SCALE GENOMIC DNA]</scope>
    <source>
        <strain evidence="4">JCM 18401</strain>
    </source>
</reference>
<proteinExistence type="predicted"/>
<feature type="signal peptide" evidence="1">
    <location>
        <begin position="1"/>
        <end position="21"/>
    </location>
</feature>
<dbReference type="Pfam" id="PF12680">
    <property type="entry name" value="SnoaL_2"/>
    <property type="match status" value="1"/>
</dbReference>
<dbReference type="Gene3D" id="3.10.450.50">
    <property type="match status" value="1"/>
</dbReference>
<accession>A0ABP9ESJ7</accession>
<dbReference type="RefSeq" id="WP_345335188.1">
    <property type="nucleotide sequence ID" value="NZ_BAABJZ010000063.1"/>
</dbReference>
<gene>
    <name evidence="3" type="ORF">GCM10023333_19500</name>
</gene>
<feature type="chain" id="PRO_5046931063" evidence="1">
    <location>
        <begin position="22"/>
        <end position="165"/>
    </location>
</feature>
<comment type="caution">
    <text evidence="3">The sequence shown here is derived from an EMBL/GenBank/DDBJ whole genome shotgun (WGS) entry which is preliminary data.</text>
</comment>
<dbReference type="Proteomes" id="UP001499988">
    <property type="component" value="Unassembled WGS sequence"/>
</dbReference>
<evidence type="ECO:0000313" key="3">
    <source>
        <dbReference type="EMBL" id="GAA4886231.1"/>
    </source>
</evidence>
<sequence length="165" mass="19281">MRRFLGTILALVLSVTLPLWAADGPQGPQLPAQLMLAERYMQALTQRNYNQLARFYDRDTVWHDQTANKKITGRRDIIAFQRRVHTYTQEYEFVSDHAFYNGNLVVMIGSYYYKARGDLFGHPGESILFSLPGVTTLKLDMDKQRIKQHTDLLDYRSMKDQLKLY</sequence>
<dbReference type="InterPro" id="IPR032710">
    <property type="entry name" value="NTF2-like_dom_sf"/>
</dbReference>
<evidence type="ECO:0000256" key="1">
    <source>
        <dbReference type="SAM" id="SignalP"/>
    </source>
</evidence>
<keyword evidence="4" id="KW-1185">Reference proteome</keyword>
<organism evidence="3 4">
    <name type="scientific">Ferrimonas pelagia</name>
    <dbReference type="NCBI Taxonomy" id="1177826"/>
    <lineage>
        <taxon>Bacteria</taxon>
        <taxon>Pseudomonadati</taxon>
        <taxon>Pseudomonadota</taxon>
        <taxon>Gammaproteobacteria</taxon>
        <taxon>Alteromonadales</taxon>
        <taxon>Ferrimonadaceae</taxon>
        <taxon>Ferrimonas</taxon>
    </lineage>
</organism>